<evidence type="ECO:0000256" key="8">
    <source>
        <dbReference type="ARBA" id="ARBA00022917"/>
    </source>
</evidence>
<dbReference type="GO" id="GO:0004817">
    <property type="term" value="F:cysteine-tRNA ligase activity"/>
    <property type="evidence" value="ECO:0007669"/>
    <property type="project" value="UniProtKB-EC"/>
</dbReference>
<dbReference type="EMBL" id="MK072391">
    <property type="protein sequence ID" value="AYV83660.1"/>
    <property type="molecule type" value="Genomic_DNA"/>
</dbReference>
<evidence type="ECO:0000256" key="1">
    <source>
        <dbReference type="ARBA" id="ARBA00001947"/>
    </source>
</evidence>
<protein>
    <recommendedName>
        <fullName evidence="2">cysteine--tRNA ligase</fullName>
        <ecNumber evidence="2">6.1.1.16</ecNumber>
    </recommendedName>
    <alternativeName>
        <fullName evidence="10">Cysteinyl-tRNA synthetase</fullName>
    </alternativeName>
</protein>
<dbReference type="PANTHER" id="PTHR10890:SF3">
    <property type="entry name" value="CYSTEINE--TRNA LIGASE, CYTOPLASMIC"/>
    <property type="match status" value="1"/>
</dbReference>
<dbReference type="InterPro" id="IPR014729">
    <property type="entry name" value="Rossmann-like_a/b/a_fold"/>
</dbReference>
<evidence type="ECO:0000256" key="6">
    <source>
        <dbReference type="ARBA" id="ARBA00022833"/>
    </source>
</evidence>
<evidence type="ECO:0000256" key="7">
    <source>
        <dbReference type="ARBA" id="ARBA00022840"/>
    </source>
</evidence>
<evidence type="ECO:0000256" key="5">
    <source>
        <dbReference type="ARBA" id="ARBA00022741"/>
    </source>
</evidence>
<dbReference type="FunFam" id="3.40.50.620:FF:000027">
    <property type="entry name" value="Cysteine--tRNA ligase, cytoplasmic"/>
    <property type="match status" value="1"/>
</dbReference>
<dbReference type="SUPFAM" id="SSF52374">
    <property type="entry name" value="Nucleotidylyl transferase"/>
    <property type="match status" value="1"/>
</dbReference>
<gene>
    <name evidence="12" type="ORF">Hyperionvirus9_77</name>
</gene>
<evidence type="ECO:0000256" key="2">
    <source>
        <dbReference type="ARBA" id="ARBA00012832"/>
    </source>
</evidence>
<dbReference type="InterPro" id="IPR009080">
    <property type="entry name" value="tRNAsynth_Ia_anticodon-bd"/>
</dbReference>
<name>A0A3G5A8R5_9VIRU</name>
<accession>A0A3G5A8R5</accession>
<dbReference type="SUPFAM" id="SSF47323">
    <property type="entry name" value="Anticodon-binding domain of a subclass of class I aminoacyl-tRNA synthetases"/>
    <property type="match status" value="1"/>
</dbReference>
<keyword evidence="9 12" id="KW-0030">Aminoacyl-tRNA synthetase</keyword>
<comment type="cofactor">
    <cofactor evidence="1">
        <name>Zn(2+)</name>
        <dbReference type="ChEBI" id="CHEBI:29105"/>
    </cofactor>
</comment>
<sequence length="500" mass="57038">MSFVKSGAVAKCYICGPTVYNDSHLGHARTYLMFDIIRKIFRNYFRQEMSVVMNITDIDDKIIAKALEEKRSVREIAGRYEASFFEDMDALGVERPMVVTRVTDYIVEIVEFIRGIVKNGFAYGVGGSVYFDSVAFREKFPEDCNPFGLNLAGDEDPDGEFVSGSVGVMEKRNVRDFCLWKGKKAGEPFWASEFGDGRPAWSIECSVMATAVFGENLDYHFGGCDLKFPHHHNEILQVLAYYNKSYKWVERFMHFGHLNIVGKKMSKSLKNFITIKDILKTYTARQLRLFFLQHSWDKELDYSEEAMGAAVALDKRVCDFFAHLLLLLRGSGNKKWDSGDSEFYEKFLNHRRDIDVYLRDNLDTKNTLWELQKLIGDGWNYFKGDSVCYGLVRSVLEYMRDILMGSFGLEYEGDRGGDGGGDVKLIDLFVGYRDVVRLGCLGVPKERDLGGKTREELLGILLGMRKNLLKSSDDIRSSLRDLGVKLEDQLGGKASVWKKV</sequence>
<keyword evidence="7" id="KW-0067">ATP-binding</keyword>
<evidence type="ECO:0000256" key="3">
    <source>
        <dbReference type="ARBA" id="ARBA00022598"/>
    </source>
</evidence>
<dbReference type="Pfam" id="PF01406">
    <property type="entry name" value="tRNA-synt_1e"/>
    <property type="match status" value="1"/>
</dbReference>
<dbReference type="InterPro" id="IPR015803">
    <property type="entry name" value="Cys-tRNA-ligase"/>
</dbReference>
<evidence type="ECO:0000256" key="4">
    <source>
        <dbReference type="ARBA" id="ARBA00022723"/>
    </source>
</evidence>
<evidence type="ECO:0000313" key="12">
    <source>
        <dbReference type="EMBL" id="AYV83660.1"/>
    </source>
</evidence>
<dbReference type="InterPro" id="IPR024909">
    <property type="entry name" value="Cys-tRNA/MSH_ligase"/>
</dbReference>
<dbReference type="PRINTS" id="PR00983">
    <property type="entry name" value="TRNASYNTHCYS"/>
</dbReference>
<dbReference type="Gene3D" id="3.40.50.620">
    <property type="entry name" value="HUPs"/>
    <property type="match status" value="1"/>
</dbReference>
<proteinExistence type="predicted"/>
<keyword evidence="8" id="KW-0648">Protein biosynthesis</keyword>
<dbReference type="PANTHER" id="PTHR10890">
    <property type="entry name" value="CYSTEINYL-TRNA SYNTHETASE"/>
    <property type="match status" value="1"/>
</dbReference>
<dbReference type="EC" id="6.1.1.16" evidence="2"/>
<feature type="domain" description="tRNA synthetases class I catalytic" evidence="11">
    <location>
        <begin position="10"/>
        <end position="310"/>
    </location>
</feature>
<dbReference type="GO" id="GO:0046872">
    <property type="term" value="F:metal ion binding"/>
    <property type="evidence" value="ECO:0007669"/>
    <property type="project" value="UniProtKB-KW"/>
</dbReference>
<keyword evidence="4" id="KW-0479">Metal-binding</keyword>
<evidence type="ECO:0000256" key="9">
    <source>
        <dbReference type="ARBA" id="ARBA00023146"/>
    </source>
</evidence>
<keyword evidence="3" id="KW-0436">Ligase</keyword>
<keyword evidence="6" id="KW-0862">Zinc</keyword>
<dbReference type="NCBIfam" id="TIGR00435">
    <property type="entry name" value="cysS"/>
    <property type="match status" value="1"/>
</dbReference>
<dbReference type="GO" id="GO:0005524">
    <property type="term" value="F:ATP binding"/>
    <property type="evidence" value="ECO:0007669"/>
    <property type="project" value="UniProtKB-KW"/>
</dbReference>
<keyword evidence="5" id="KW-0547">Nucleotide-binding</keyword>
<dbReference type="CDD" id="cd00672">
    <property type="entry name" value="CysRS_core"/>
    <property type="match status" value="1"/>
</dbReference>
<organism evidence="12">
    <name type="scientific">Hyperionvirus sp</name>
    <dbReference type="NCBI Taxonomy" id="2487770"/>
    <lineage>
        <taxon>Viruses</taxon>
        <taxon>Varidnaviria</taxon>
        <taxon>Bamfordvirae</taxon>
        <taxon>Nucleocytoviricota</taxon>
        <taxon>Megaviricetes</taxon>
        <taxon>Imitervirales</taxon>
        <taxon>Mimiviridae</taxon>
        <taxon>Klosneuvirinae</taxon>
    </lineage>
</organism>
<dbReference type="InterPro" id="IPR032678">
    <property type="entry name" value="tRNA-synt_1_cat_dom"/>
</dbReference>
<evidence type="ECO:0000259" key="11">
    <source>
        <dbReference type="Pfam" id="PF01406"/>
    </source>
</evidence>
<evidence type="ECO:0000256" key="10">
    <source>
        <dbReference type="ARBA" id="ARBA00031499"/>
    </source>
</evidence>
<reference evidence="12" key="1">
    <citation type="submission" date="2018-10" db="EMBL/GenBank/DDBJ databases">
        <title>Hidden diversity of soil giant viruses.</title>
        <authorList>
            <person name="Schulz F."/>
            <person name="Alteio L."/>
            <person name="Goudeau D."/>
            <person name="Ryan E.M."/>
            <person name="Malmstrom R.R."/>
            <person name="Blanchard J."/>
            <person name="Woyke T."/>
        </authorList>
    </citation>
    <scope>NUCLEOTIDE SEQUENCE</scope>
    <source>
        <strain evidence="12">HYV1</strain>
    </source>
</reference>